<evidence type="ECO:0000313" key="3">
    <source>
        <dbReference type="Proteomes" id="UP000507163"/>
    </source>
</evidence>
<dbReference type="AlphaFoldDB" id="A0A1C6YJQ7"/>
<accession>A0A1C6YJQ7</accession>
<protein>
    <submittedName>
        <fullName evidence="2">Uncharacterized protein</fullName>
    </submittedName>
</protein>
<sequence>MTEIKNKKEENNVCSPNESRGKVSINPKKRNYEDLSENMNNFVLSLKRININNPTYQFITFGNSTFKSTKQKNKNKNKNKIFNNLVNYNIYVPNNCKISKINFDNKIVQLDKLPLKDYNIISIDYGYTFMGLCLVCKNKYIYEKILHKYPNLIDRETLDLPIKENTILFYPIHFNSYIFNFFHFFHYLFKCIYNSNLLVIIGSNGYHMDKLSSDMGRYMCYFMNEKDEEIENSMKNILFSVNNKLITFPNNDNIYKKEQTIFEENYTFNSNDNQNNLLKFLLKNFVTKVKDENNTLFSKFYNKDYKNRKDSISACYLSYYFLKYYDKNVNSFFLPSKNINYVYHIKK</sequence>
<proteinExistence type="predicted"/>
<organism evidence="2 3">
    <name type="scientific">Plasmodium chabaudi chabaudi</name>
    <dbReference type="NCBI Taxonomy" id="31271"/>
    <lineage>
        <taxon>Eukaryota</taxon>
        <taxon>Sar</taxon>
        <taxon>Alveolata</taxon>
        <taxon>Apicomplexa</taxon>
        <taxon>Aconoidasida</taxon>
        <taxon>Haemosporida</taxon>
        <taxon>Plasmodiidae</taxon>
        <taxon>Plasmodium</taxon>
        <taxon>Plasmodium (Vinckeia)</taxon>
    </lineage>
</organism>
<reference evidence="2 3" key="1">
    <citation type="submission" date="2016-08" db="EMBL/GenBank/DDBJ databases">
        <authorList>
            <consortium name="Pathogen Informatics"/>
        </authorList>
    </citation>
    <scope>NUCLEOTIDE SEQUENCE [LARGE SCALE GENOMIC DNA]</scope>
    <source>
        <strain evidence="2 3">AJ</strain>
    </source>
</reference>
<feature type="compositionally biased region" description="Basic and acidic residues" evidence="1">
    <location>
        <begin position="1"/>
        <end position="11"/>
    </location>
</feature>
<gene>
    <name evidence="2" type="ORF">PCHAJ_000278200</name>
</gene>
<dbReference type="EMBL" id="LT608177">
    <property type="protein sequence ID" value="SCM23650.1"/>
    <property type="molecule type" value="Genomic_DNA"/>
</dbReference>
<evidence type="ECO:0000313" key="2">
    <source>
        <dbReference type="EMBL" id="SCM23650.1"/>
    </source>
</evidence>
<name>A0A1C6YJQ7_PLACU</name>
<dbReference type="Proteomes" id="UP000507163">
    <property type="component" value="Chromosome 11"/>
</dbReference>
<feature type="region of interest" description="Disordered" evidence="1">
    <location>
        <begin position="1"/>
        <end position="28"/>
    </location>
</feature>
<evidence type="ECO:0000256" key="1">
    <source>
        <dbReference type="SAM" id="MobiDB-lite"/>
    </source>
</evidence>